<dbReference type="InterPro" id="IPR036390">
    <property type="entry name" value="WH_DNA-bd_sf"/>
</dbReference>
<dbReference type="SMART" id="SM00895">
    <property type="entry name" value="FCD"/>
    <property type="match status" value="1"/>
</dbReference>
<gene>
    <name evidence="5" type="ORF">IZ6_21870</name>
</gene>
<dbReference type="InterPro" id="IPR000524">
    <property type="entry name" value="Tscrpt_reg_HTH_GntR"/>
</dbReference>
<dbReference type="Proteomes" id="UP000515317">
    <property type="component" value="Chromosome"/>
</dbReference>
<keyword evidence="2" id="KW-0238">DNA-binding</keyword>
<feature type="domain" description="HTH gntR-type" evidence="4">
    <location>
        <begin position="1"/>
        <end position="67"/>
    </location>
</feature>
<evidence type="ECO:0000313" key="5">
    <source>
        <dbReference type="EMBL" id="BCJ91452.1"/>
    </source>
</evidence>
<proteinExistence type="predicted"/>
<dbReference type="GO" id="GO:0003677">
    <property type="term" value="F:DNA binding"/>
    <property type="evidence" value="ECO:0007669"/>
    <property type="project" value="UniProtKB-KW"/>
</dbReference>
<dbReference type="GO" id="GO:0003700">
    <property type="term" value="F:DNA-binding transcription factor activity"/>
    <property type="evidence" value="ECO:0007669"/>
    <property type="project" value="InterPro"/>
</dbReference>
<dbReference type="InterPro" id="IPR008920">
    <property type="entry name" value="TF_FadR/GntR_C"/>
</dbReference>
<protein>
    <submittedName>
        <fullName evidence="5">GntR family transcriptional regulator</fullName>
    </submittedName>
</protein>
<dbReference type="SUPFAM" id="SSF48008">
    <property type="entry name" value="GntR ligand-binding domain-like"/>
    <property type="match status" value="1"/>
</dbReference>
<name>A0A6S6QW26_9HYPH</name>
<evidence type="ECO:0000259" key="4">
    <source>
        <dbReference type="PROSITE" id="PS50949"/>
    </source>
</evidence>
<keyword evidence="3" id="KW-0804">Transcription</keyword>
<dbReference type="CDD" id="cd07377">
    <property type="entry name" value="WHTH_GntR"/>
    <property type="match status" value="1"/>
</dbReference>
<sequence length="221" mass="24687">MVQRSKLRDALEEEIVNGVFGGVSLDEQELARRYGTSRTPIREALMQLSAAGLVEMRPRRGAVAVVPDAQRLMEMFEVAAEMEGMAARLAARRWTDGDRRDLLAAHADCRAKAEAGDADAYYYENEIFHEAIAAASHSGFLQEQLTALRRRLKPYRRLQLRTHNRIGASYAEHGAILAAIFERDAEEAERLVREHVLVQGDRFADLVASLEDLPAAATRKA</sequence>
<evidence type="ECO:0000256" key="2">
    <source>
        <dbReference type="ARBA" id="ARBA00023125"/>
    </source>
</evidence>
<dbReference type="RefSeq" id="WP_222875098.1">
    <property type="nucleotide sequence ID" value="NZ_AP023361.1"/>
</dbReference>
<evidence type="ECO:0000256" key="1">
    <source>
        <dbReference type="ARBA" id="ARBA00023015"/>
    </source>
</evidence>
<dbReference type="InterPro" id="IPR036388">
    <property type="entry name" value="WH-like_DNA-bd_sf"/>
</dbReference>
<dbReference type="PROSITE" id="PS50949">
    <property type="entry name" value="HTH_GNTR"/>
    <property type="match status" value="1"/>
</dbReference>
<dbReference type="KEGG" id="tso:IZ6_21870"/>
<evidence type="ECO:0000313" key="6">
    <source>
        <dbReference type="Proteomes" id="UP000515317"/>
    </source>
</evidence>
<accession>A0A6S6QW26</accession>
<dbReference type="PRINTS" id="PR00035">
    <property type="entry name" value="HTHGNTR"/>
</dbReference>
<dbReference type="SUPFAM" id="SSF46785">
    <property type="entry name" value="Winged helix' DNA-binding domain"/>
    <property type="match status" value="1"/>
</dbReference>
<keyword evidence="1" id="KW-0805">Transcription regulation</keyword>
<dbReference type="PANTHER" id="PTHR43537">
    <property type="entry name" value="TRANSCRIPTIONAL REGULATOR, GNTR FAMILY"/>
    <property type="match status" value="1"/>
</dbReference>
<dbReference type="Gene3D" id="1.10.10.10">
    <property type="entry name" value="Winged helix-like DNA-binding domain superfamily/Winged helix DNA-binding domain"/>
    <property type="match status" value="1"/>
</dbReference>
<dbReference type="Pfam" id="PF07729">
    <property type="entry name" value="FCD"/>
    <property type="match status" value="1"/>
</dbReference>
<dbReference type="Pfam" id="PF00392">
    <property type="entry name" value="GntR"/>
    <property type="match status" value="1"/>
</dbReference>
<dbReference type="Gene3D" id="1.20.120.530">
    <property type="entry name" value="GntR ligand-binding domain-like"/>
    <property type="match status" value="1"/>
</dbReference>
<organism evidence="5 6">
    <name type="scientific">Terrihabitans soli</name>
    <dbReference type="NCBI Taxonomy" id="708113"/>
    <lineage>
        <taxon>Bacteria</taxon>
        <taxon>Pseudomonadati</taxon>
        <taxon>Pseudomonadota</taxon>
        <taxon>Alphaproteobacteria</taxon>
        <taxon>Hyphomicrobiales</taxon>
        <taxon>Terrihabitans</taxon>
    </lineage>
</organism>
<dbReference type="SMART" id="SM00345">
    <property type="entry name" value="HTH_GNTR"/>
    <property type="match status" value="1"/>
</dbReference>
<evidence type="ECO:0000256" key="3">
    <source>
        <dbReference type="ARBA" id="ARBA00023163"/>
    </source>
</evidence>
<dbReference type="EMBL" id="AP023361">
    <property type="protein sequence ID" value="BCJ91452.1"/>
    <property type="molecule type" value="Genomic_DNA"/>
</dbReference>
<dbReference type="InterPro" id="IPR011711">
    <property type="entry name" value="GntR_C"/>
</dbReference>
<reference evidence="5 6" key="1">
    <citation type="submission" date="2020-08" db="EMBL/GenBank/DDBJ databases">
        <title>Genome sequence of Rhizobiales bacterium strain IZ6.</title>
        <authorList>
            <person name="Nakai R."/>
            <person name="Naganuma T."/>
        </authorList>
    </citation>
    <scope>NUCLEOTIDE SEQUENCE [LARGE SCALE GENOMIC DNA]</scope>
    <source>
        <strain evidence="5 6">IZ6</strain>
    </source>
</reference>
<dbReference type="AlphaFoldDB" id="A0A6S6QW26"/>
<dbReference type="PANTHER" id="PTHR43537:SF49">
    <property type="entry name" value="TRANSCRIPTIONAL REGULATORY PROTEIN"/>
    <property type="match status" value="1"/>
</dbReference>
<keyword evidence="6" id="KW-1185">Reference proteome</keyword>